<reference evidence="2 3" key="1">
    <citation type="submission" date="2024-09" db="EMBL/GenBank/DDBJ databases">
        <authorList>
            <person name="Sun Q."/>
            <person name="Mori K."/>
        </authorList>
    </citation>
    <scope>NUCLEOTIDE SEQUENCE [LARGE SCALE GENOMIC DNA]</scope>
    <source>
        <strain evidence="2 3">CCM 4839</strain>
    </source>
</reference>
<dbReference type="PROSITE" id="PS51257">
    <property type="entry name" value="PROKAR_LIPOPROTEIN"/>
    <property type="match status" value="1"/>
</dbReference>
<evidence type="ECO:0000313" key="2">
    <source>
        <dbReference type="EMBL" id="MFC0393498.1"/>
    </source>
</evidence>
<organism evidence="2 3">
    <name type="scientific">Paenibacillus mendelii</name>
    <dbReference type="NCBI Taxonomy" id="206163"/>
    <lineage>
        <taxon>Bacteria</taxon>
        <taxon>Bacillati</taxon>
        <taxon>Bacillota</taxon>
        <taxon>Bacilli</taxon>
        <taxon>Bacillales</taxon>
        <taxon>Paenibacillaceae</taxon>
        <taxon>Paenibacillus</taxon>
    </lineage>
</organism>
<sequence length="153" mass="16905">MRQMLILLTLALLLTGCTTPSTYSSQEAKRNGDIVVGPGGPLNTDKIIPFITNVDNGQESHLRITSYTDEGDPIISDLHYDGKKIKYSYDTSRDEFGGTSRGKSNTTCEKILSRDVVREDKAIGMQYVLAGCKKIIGPHESGKKEIHLLFVEK</sequence>
<evidence type="ECO:0000256" key="1">
    <source>
        <dbReference type="SAM" id="SignalP"/>
    </source>
</evidence>
<comment type="caution">
    <text evidence="2">The sequence shown here is derived from an EMBL/GenBank/DDBJ whole genome shotgun (WGS) entry which is preliminary data.</text>
</comment>
<dbReference type="InterPro" id="IPR025372">
    <property type="entry name" value="DUF4362"/>
</dbReference>
<dbReference type="Proteomes" id="UP001589818">
    <property type="component" value="Unassembled WGS sequence"/>
</dbReference>
<accession>A0ABV6JC56</accession>
<dbReference type="RefSeq" id="WP_204821733.1">
    <property type="nucleotide sequence ID" value="NZ_JANHOF010000008.1"/>
</dbReference>
<name>A0ABV6JC56_9BACL</name>
<dbReference type="Pfam" id="PF14275">
    <property type="entry name" value="DUF4362"/>
    <property type="match status" value="1"/>
</dbReference>
<keyword evidence="1" id="KW-0732">Signal</keyword>
<dbReference type="EMBL" id="JBHLVF010000034">
    <property type="protein sequence ID" value="MFC0393498.1"/>
    <property type="molecule type" value="Genomic_DNA"/>
</dbReference>
<evidence type="ECO:0000313" key="3">
    <source>
        <dbReference type="Proteomes" id="UP001589818"/>
    </source>
</evidence>
<gene>
    <name evidence="2" type="ORF">ACFFJ8_19265</name>
</gene>
<proteinExistence type="predicted"/>
<protein>
    <submittedName>
        <fullName evidence="2">DUF4362 domain-containing protein</fullName>
    </submittedName>
</protein>
<feature type="signal peptide" evidence="1">
    <location>
        <begin position="1"/>
        <end position="23"/>
    </location>
</feature>
<keyword evidence="3" id="KW-1185">Reference proteome</keyword>
<feature type="chain" id="PRO_5046948655" evidence="1">
    <location>
        <begin position="24"/>
        <end position="153"/>
    </location>
</feature>